<accession>A0AAV2AKN0</accession>
<gene>
    <name evidence="1" type="ORF">LARSCL_LOCUS13215</name>
</gene>
<comment type="caution">
    <text evidence="1">The sequence shown here is derived from an EMBL/GenBank/DDBJ whole genome shotgun (WGS) entry which is preliminary data.</text>
</comment>
<sequence>MNANLMKFRKKRVSYLNTHSSTYRLTRFK</sequence>
<protein>
    <recommendedName>
        <fullName evidence="3">Ribosomal protein L32</fullName>
    </recommendedName>
</protein>
<dbReference type="Proteomes" id="UP001497382">
    <property type="component" value="Unassembled WGS sequence"/>
</dbReference>
<keyword evidence="2" id="KW-1185">Reference proteome</keyword>
<name>A0AAV2AKN0_9ARAC</name>
<dbReference type="EMBL" id="CAXIEN010000180">
    <property type="protein sequence ID" value="CAL1284551.1"/>
    <property type="molecule type" value="Genomic_DNA"/>
</dbReference>
<evidence type="ECO:0000313" key="1">
    <source>
        <dbReference type="EMBL" id="CAL1284551.1"/>
    </source>
</evidence>
<dbReference type="AlphaFoldDB" id="A0AAV2AKN0"/>
<feature type="non-terminal residue" evidence="1">
    <location>
        <position position="29"/>
    </location>
</feature>
<proteinExistence type="predicted"/>
<evidence type="ECO:0008006" key="3">
    <source>
        <dbReference type="Google" id="ProtNLM"/>
    </source>
</evidence>
<evidence type="ECO:0000313" key="2">
    <source>
        <dbReference type="Proteomes" id="UP001497382"/>
    </source>
</evidence>
<organism evidence="1 2">
    <name type="scientific">Larinioides sclopetarius</name>
    <dbReference type="NCBI Taxonomy" id="280406"/>
    <lineage>
        <taxon>Eukaryota</taxon>
        <taxon>Metazoa</taxon>
        <taxon>Ecdysozoa</taxon>
        <taxon>Arthropoda</taxon>
        <taxon>Chelicerata</taxon>
        <taxon>Arachnida</taxon>
        <taxon>Araneae</taxon>
        <taxon>Araneomorphae</taxon>
        <taxon>Entelegynae</taxon>
        <taxon>Araneoidea</taxon>
        <taxon>Araneidae</taxon>
        <taxon>Larinioides</taxon>
    </lineage>
</organism>
<reference evidence="1 2" key="1">
    <citation type="submission" date="2024-04" db="EMBL/GenBank/DDBJ databases">
        <authorList>
            <person name="Rising A."/>
            <person name="Reimegard J."/>
            <person name="Sonavane S."/>
            <person name="Akerstrom W."/>
            <person name="Nylinder S."/>
            <person name="Hedman E."/>
            <person name="Kallberg Y."/>
        </authorList>
    </citation>
    <scope>NUCLEOTIDE SEQUENCE [LARGE SCALE GENOMIC DNA]</scope>
</reference>